<organism evidence="8 9">
    <name type="scientific">Acacia crassicarpa</name>
    <name type="common">northern wattle</name>
    <dbReference type="NCBI Taxonomy" id="499986"/>
    <lineage>
        <taxon>Eukaryota</taxon>
        <taxon>Viridiplantae</taxon>
        <taxon>Streptophyta</taxon>
        <taxon>Embryophyta</taxon>
        <taxon>Tracheophyta</taxon>
        <taxon>Spermatophyta</taxon>
        <taxon>Magnoliopsida</taxon>
        <taxon>eudicotyledons</taxon>
        <taxon>Gunneridae</taxon>
        <taxon>Pentapetalae</taxon>
        <taxon>rosids</taxon>
        <taxon>fabids</taxon>
        <taxon>Fabales</taxon>
        <taxon>Fabaceae</taxon>
        <taxon>Caesalpinioideae</taxon>
        <taxon>mimosoid clade</taxon>
        <taxon>Acacieae</taxon>
        <taxon>Acacia</taxon>
    </lineage>
</organism>
<accession>A0AAE1MEH4</accession>
<reference evidence="8" key="1">
    <citation type="submission" date="2023-10" db="EMBL/GenBank/DDBJ databases">
        <title>Chromosome-level genome of the transformable northern wattle, Acacia crassicarpa.</title>
        <authorList>
            <person name="Massaro I."/>
            <person name="Sinha N.R."/>
            <person name="Poethig S."/>
            <person name="Leichty A.R."/>
        </authorList>
    </citation>
    <scope>NUCLEOTIDE SEQUENCE</scope>
    <source>
        <strain evidence="8">Acra3RX</strain>
        <tissue evidence="8">Leaf</tissue>
    </source>
</reference>
<keyword evidence="9" id="KW-1185">Reference proteome</keyword>
<dbReference type="InterPro" id="IPR015300">
    <property type="entry name" value="DNA-bd_pseudobarrel_sf"/>
</dbReference>
<comment type="caution">
    <text evidence="8">The sequence shown here is derived from an EMBL/GenBank/DDBJ whole genome shotgun (WGS) entry which is preliminary data.</text>
</comment>
<dbReference type="SMART" id="SM01019">
    <property type="entry name" value="B3"/>
    <property type="match status" value="1"/>
</dbReference>
<evidence type="ECO:0000259" key="7">
    <source>
        <dbReference type="PROSITE" id="PS50863"/>
    </source>
</evidence>
<dbReference type="CDD" id="cd10017">
    <property type="entry name" value="B3_DNA"/>
    <property type="match status" value="1"/>
</dbReference>
<evidence type="ECO:0000256" key="5">
    <source>
        <dbReference type="ARBA" id="ARBA00023242"/>
    </source>
</evidence>
<feature type="domain" description="TF-B3" evidence="7">
    <location>
        <begin position="24"/>
        <end position="117"/>
    </location>
</feature>
<dbReference type="Pfam" id="PF02362">
    <property type="entry name" value="B3"/>
    <property type="match status" value="1"/>
</dbReference>
<dbReference type="PROSITE" id="PS50863">
    <property type="entry name" value="B3"/>
    <property type="match status" value="1"/>
</dbReference>
<evidence type="ECO:0000313" key="8">
    <source>
        <dbReference type="EMBL" id="KAK4262240.1"/>
    </source>
</evidence>
<dbReference type="PANTHER" id="PTHR31920:SF145">
    <property type="entry name" value="B3 DOMAIN-CONTAINING PROTEIN REM20-LIKE ISOFORM X1"/>
    <property type="match status" value="1"/>
</dbReference>
<dbReference type="PANTHER" id="PTHR31920">
    <property type="entry name" value="B3 DOMAIN-CONTAINING"/>
    <property type="match status" value="1"/>
</dbReference>
<gene>
    <name evidence="8" type="ORF">QN277_027822</name>
</gene>
<protein>
    <recommendedName>
        <fullName evidence="7">TF-B3 domain-containing protein</fullName>
    </recommendedName>
</protein>
<evidence type="ECO:0000256" key="1">
    <source>
        <dbReference type="ARBA" id="ARBA00004123"/>
    </source>
</evidence>
<dbReference type="AlphaFoldDB" id="A0AAE1MEH4"/>
<dbReference type="Gene3D" id="2.40.330.10">
    <property type="entry name" value="DNA-binding pseudobarrel domain"/>
    <property type="match status" value="1"/>
</dbReference>
<name>A0AAE1MEH4_9FABA</name>
<keyword evidence="3" id="KW-0238">DNA-binding</keyword>
<keyword evidence="4" id="KW-0804">Transcription</keyword>
<evidence type="ECO:0000256" key="2">
    <source>
        <dbReference type="ARBA" id="ARBA00023015"/>
    </source>
</evidence>
<dbReference type="GO" id="GO:0005634">
    <property type="term" value="C:nucleus"/>
    <property type="evidence" value="ECO:0007669"/>
    <property type="project" value="UniProtKB-SubCell"/>
</dbReference>
<evidence type="ECO:0000256" key="6">
    <source>
        <dbReference type="SAM" id="MobiDB-lite"/>
    </source>
</evidence>
<dbReference type="EMBL" id="JAWXYG010000009">
    <property type="protein sequence ID" value="KAK4262240.1"/>
    <property type="molecule type" value="Genomic_DNA"/>
</dbReference>
<feature type="region of interest" description="Disordered" evidence="6">
    <location>
        <begin position="182"/>
        <end position="225"/>
    </location>
</feature>
<keyword evidence="2" id="KW-0805">Transcription regulation</keyword>
<dbReference type="GO" id="GO:0003677">
    <property type="term" value="F:DNA binding"/>
    <property type="evidence" value="ECO:0007669"/>
    <property type="project" value="UniProtKB-KW"/>
</dbReference>
<dbReference type="InterPro" id="IPR003340">
    <property type="entry name" value="B3_DNA-bd"/>
</dbReference>
<comment type="subcellular location">
    <subcellularLocation>
        <location evidence="1">Nucleus</location>
    </subcellularLocation>
</comment>
<proteinExistence type="predicted"/>
<sequence length="225" mass="26231">MRQTGESCRALERHIYWTEFAPNRHQFFKLMMGNFRNELRIPTKFVNHFSEKLLGIVRLIGPSRHVWDVKDEETDDDVVFQIGWEKFVQDHSLAERDFVVFQYIGFSSFNVSIFDQTGCEREGAFFVKKHILCTRNACFLEDEEEEILQITDGEEMKGKAKKQKLKGRDAAIGKVRERNLRSKTPMLVRTSFKANNSNTDVSGARKEDLRPKKRSKSVPHQLKAS</sequence>
<keyword evidence="5" id="KW-0539">Nucleus</keyword>
<dbReference type="SUPFAM" id="SSF101936">
    <property type="entry name" value="DNA-binding pseudobarrel domain"/>
    <property type="match status" value="1"/>
</dbReference>
<dbReference type="InterPro" id="IPR050655">
    <property type="entry name" value="Plant_B3_domain"/>
</dbReference>
<evidence type="ECO:0000256" key="4">
    <source>
        <dbReference type="ARBA" id="ARBA00023163"/>
    </source>
</evidence>
<feature type="compositionally biased region" description="Polar residues" evidence="6">
    <location>
        <begin position="192"/>
        <end position="201"/>
    </location>
</feature>
<dbReference type="Proteomes" id="UP001293593">
    <property type="component" value="Unassembled WGS sequence"/>
</dbReference>
<evidence type="ECO:0000313" key="9">
    <source>
        <dbReference type="Proteomes" id="UP001293593"/>
    </source>
</evidence>
<evidence type="ECO:0000256" key="3">
    <source>
        <dbReference type="ARBA" id="ARBA00023125"/>
    </source>
</evidence>